<dbReference type="PROSITE" id="PS50902">
    <property type="entry name" value="FLAVODOXIN_LIKE"/>
    <property type="match status" value="1"/>
</dbReference>
<dbReference type="GO" id="GO:0050660">
    <property type="term" value="F:flavin adenine dinucleotide binding"/>
    <property type="evidence" value="ECO:0007669"/>
    <property type="project" value="UniProtKB-UniRule"/>
</dbReference>
<dbReference type="Gene3D" id="3.40.50.80">
    <property type="entry name" value="Nucleotide-binding domain of ferredoxin-NADP reductase (FNR) module"/>
    <property type="match status" value="1"/>
</dbReference>
<dbReference type="InterPro" id="IPR008254">
    <property type="entry name" value="Flavodoxin/NO_synth"/>
</dbReference>
<comment type="cofactor">
    <cofactor evidence="12">
        <name>FMN</name>
        <dbReference type="ChEBI" id="CHEBI:58210"/>
    </cofactor>
    <text evidence="12">Binds 1 FMN per monomer.</text>
</comment>
<evidence type="ECO:0000256" key="6">
    <source>
        <dbReference type="ARBA" id="ARBA00022827"/>
    </source>
</evidence>
<feature type="binding site" evidence="12">
    <location>
        <begin position="470"/>
        <end position="473"/>
    </location>
    <ligand>
        <name>FAD</name>
        <dbReference type="ChEBI" id="CHEBI:57692"/>
    </ligand>
</feature>
<dbReference type="GO" id="GO:0003958">
    <property type="term" value="F:NADPH-hemoprotein reductase activity"/>
    <property type="evidence" value="ECO:0007669"/>
    <property type="project" value="UniProtKB-UniRule"/>
</dbReference>
<dbReference type="FunFam" id="3.40.50.360:FF:000023">
    <property type="entry name" value="NADPH--cytochrome P450 reductase"/>
    <property type="match status" value="1"/>
</dbReference>
<feature type="binding site" evidence="12">
    <location>
        <begin position="504"/>
        <end position="507"/>
    </location>
    <ligand>
        <name>FAD</name>
        <dbReference type="ChEBI" id="CHEBI:57692"/>
    </ligand>
</feature>
<accession>Q43235</accession>
<sequence>MTSSNSDLVRTIESALGISLGDSVSDSVVIIATTSAAVIIGLLVFLWRKSPDRSRELRPVIVPKFTVKHEDDEVEVDRGKTKVTVFYGTQTGTAEGFAKALAEEIKARYEKAVVKVVDMDDYAIDDDQYEEKLKKETLVFFMLATYGDGEPTDNAARFYKWFTEGKEERGTWLQQLTYGVFALGNRQYEHFNKIGKIVDEDLTEQGAKRLVPVGLGDDDQSIEDDFNAWKETLWPELDQLLRDEDDVNTASTPYTAAISEYRVVIHDPTVSPSYENHFNVANGGAVFDIHHPCRVNVAVRRELHKPQSDRSCIHLEFDLSGTGVTYETGDHVGVYAENCDETVEEAGKLLGQSLDLLFSLHTDKEDGTSLGGSLLPPFPGPCTVRTALACYADLLNPPRKAAIVALAAHASEPSEAERLKFLSSPQGKDEYSKWVVGSQRSLLEVMADFPSAKPPLGVFFAAIAPRLQPRYYSISSSPRPAPQRVHVTCALVEGPTPTGRIHKGVCSTWMKSATPLEKSHDCSRAPIFIRPSNFKLPADHSIPIIMVGPGTGLAPFRGFLQERLALKEDGVQLGPALLFFGCRNRQMDFIYEDELNNFVQQGAISELIVAFSREGPEKEYVQHKMMDKAEYLWSLISQGGYLYVCGDAKGMARDVHRSLHTIVQQQENADSSKAEATVKKLQMDGRYLRDVW</sequence>
<dbReference type="GO" id="GO:0010181">
    <property type="term" value="F:FMN binding"/>
    <property type="evidence" value="ECO:0007669"/>
    <property type="project" value="UniProtKB-UniRule"/>
</dbReference>
<keyword evidence="8 12" id="KW-1133">Transmembrane helix</keyword>
<reference evidence="16" key="1">
    <citation type="submission" date="1993-09" db="EMBL/GenBank/DDBJ databases">
        <title>Isolation and characterization of a cDNA encoding an NADPH-cytochrome P450 reductase from Vicia sativa.</title>
        <authorList>
            <person name="Benveniste I."/>
            <person name="Begue-Kirn C."/>
            <person name="Lesot A."/>
            <person name="Hasenfratz M."/>
            <person name="Durst F."/>
        </authorList>
    </citation>
    <scope>NUCLEOTIDE SEQUENCE</scope>
    <source>
        <strain evidence="16">Var. lolita</strain>
        <tissue evidence="16">Whole seedling including cotyledons</tissue>
    </source>
</reference>
<comment type="similarity">
    <text evidence="12">In the N-terminal section; belongs to the flavodoxin family.</text>
</comment>
<evidence type="ECO:0000256" key="3">
    <source>
        <dbReference type="ARBA" id="ARBA00022643"/>
    </source>
</evidence>
<dbReference type="InterPro" id="IPR039261">
    <property type="entry name" value="FNR_nucleotide-bd"/>
</dbReference>
<comment type="catalytic activity">
    <reaction evidence="12 13">
        <text>2 oxidized [cytochrome P450] + NADPH = 2 reduced [cytochrome P450] + NADP(+) + H(+)</text>
        <dbReference type="Rhea" id="RHEA:24040"/>
        <dbReference type="Rhea" id="RHEA-COMP:14627"/>
        <dbReference type="Rhea" id="RHEA-COMP:14628"/>
        <dbReference type="ChEBI" id="CHEBI:15378"/>
        <dbReference type="ChEBI" id="CHEBI:55376"/>
        <dbReference type="ChEBI" id="CHEBI:57783"/>
        <dbReference type="ChEBI" id="CHEBI:58349"/>
        <dbReference type="ChEBI" id="CHEBI:60344"/>
        <dbReference type="EC" id="1.6.2.4"/>
    </reaction>
</comment>
<feature type="binding site" evidence="12">
    <location>
        <position position="654"/>
    </location>
    <ligand>
        <name>NADP(+)</name>
        <dbReference type="ChEBI" id="CHEBI:58349"/>
    </ligand>
</feature>
<evidence type="ECO:0000256" key="4">
    <source>
        <dbReference type="ARBA" id="ARBA00022692"/>
    </source>
</evidence>
<feature type="binding site" evidence="12">
    <location>
        <position position="551"/>
    </location>
    <ligand>
        <name>NADP(+)</name>
        <dbReference type="ChEBI" id="CHEBI:58349"/>
    </ligand>
</feature>
<feature type="domain" description="FAD-binding FR-type" evidence="15">
    <location>
        <begin position="290"/>
        <end position="537"/>
    </location>
</feature>
<dbReference type="GO" id="GO:0050661">
    <property type="term" value="F:NADP binding"/>
    <property type="evidence" value="ECO:0007669"/>
    <property type="project" value="UniProtKB-UniRule"/>
</dbReference>
<comment type="function">
    <text evidence="11">This enzyme is required for electron transfer from NADP to cytochrome P450 in microsomes. It can also provide electron transfer to heme oxygenase and cytochrome B5. Reduces a variety of substrates in vitro, such as cytochrome c, feericyanide and dichloroindophenol.</text>
</comment>
<dbReference type="PRINTS" id="PR00369">
    <property type="entry name" value="FLAVODOXIN"/>
</dbReference>
<dbReference type="Pfam" id="PF00258">
    <property type="entry name" value="Flavodoxin_1"/>
    <property type="match status" value="1"/>
</dbReference>
<keyword evidence="6 12" id="KW-0274">FAD</keyword>
<dbReference type="Gene3D" id="2.40.30.10">
    <property type="entry name" value="Translation factors"/>
    <property type="match status" value="1"/>
</dbReference>
<dbReference type="CDD" id="cd06204">
    <property type="entry name" value="CYPOR"/>
    <property type="match status" value="1"/>
</dbReference>
<keyword evidence="10 12" id="KW-0472">Membrane</keyword>
<evidence type="ECO:0000256" key="10">
    <source>
        <dbReference type="ARBA" id="ARBA00023136"/>
    </source>
</evidence>
<dbReference type="GO" id="GO:0005829">
    <property type="term" value="C:cytosol"/>
    <property type="evidence" value="ECO:0007669"/>
    <property type="project" value="TreeGrafter"/>
</dbReference>
<feature type="binding site" evidence="12">
    <location>
        <begin position="618"/>
        <end position="622"/>
    </location>
    <ligand>
        <name>NADP(+)</name>
        <dbReference type="ChEBI" id="CHEBI:58349"/>
    </ligand>
</feature>
<dbReference type="InterPro" id="IPR003097">
    <property type="entry name" value="CysJ-like_FAD-binding"/>
</dbReference>
<dbReference type="Gene3D" id="3.40.50.360">
    <property type="match status" value="1"/>
</dbReference>
<keyword evidence="7 12" id="KW-0521">NADP</keyword>
<name>Q43235_VICSA</name>
<comment type="similarity">
    <text evidence="12 13">In the C-terminal section; belongs to the flavoprotein pyridine nucleotide cytochrome reductase family.</text>
</comment>
<dbReference type="Gene3D" id="1.20.990.10">
    <property type="entry name" value="NADPH-cytochrome p450 Reductase, Chain A, domain 3"/>
    <property type="match status" value="1"/>
</dbReference>
<dbReference type="InterPro" id="IPR001433">
    <property type="entry name" value="OxRdtase_FAD/NAD-bd"/>
</dbReference>
<evidence type="ECO:0000313" key="16">
    <source>
        <dbReference type="EMBL" id="CAA81211.1"/>
    </source>
</evidence>
<evidence type="ECO:0000256" key="11">
    <source>
        <dbReference type="ARBA" id="ARBA00053665"/>
    </source>
</evidence>
<dbReference type="PIR" id="S37159">
    <property type="entry name" value="S37159"/>
</dbReference>
<keyword evidence="5 12" id="KW-0256">Endoplasmic reticulum</keyword>
<comment type="subcellular location">
    <subcellularLocation>
        <location evidence="1 12">Endoplasmic reticulum membrane</location>
        <topology evidence="1 12">Single-pass membrane protein</topology>
        <orientation evidence="1 12">Cytoplasmic side</orientation>
    </subcellularLocation>
</comment>
<dbReference type="SUPFAM" id="SSF52218">
    <property type="entry name" value="Flavoproteins"/>
    <property type="match status" value="1"/>
</dbReference>
<dbReference type="PANTHER" id="PTHR19384">
    <property type="entry name" value="NITRIC OXIDE SYNTHASE-RELATED"/>
    <property type="match status" value="1"/>
</dbReference>
<protein>
    <recommendedName>
        <fullName evidence="12 13">NADPH--cytochrome P450 reductase</fullName>
        <shortName evidence="12">CPR</shortName>
        <shortName evidence="12">P450R</shortName>
        <ecNumber evidence="12 13">1.6.2.4</ecNumber>
    </recommendedName>
</protein>
<dbReference type="InterPro" id="IPR001094">
    <property type="entry name" value="Flavdoxin-like"/>
</dbReference>
<dbReference type="Pfam" id="PF00175">
    <property type="entry name" value="NAD_binding_1"/>
    <property type="match status" value="1"/>
</dbReference>
<evidence type="ECO:0000259" key="15">
    <source>
        <dbReference type="PROSITE" id="PS51384"/>
    </source>
</evidence>
<feature type="binding site" evidence="12">
    <location>
        <begin position="488"/>
        <end position="490"/>
    </location>
    <ligand>
        <name>FAD</name>
        <dbReference type="ChEBI" id="CHEBI:57692"/>
    </ligand>
</feature>
<dbReference type="InterPro" id="IPR029039">
    <property type="entry name" value="Flavoprotein-like_sf"/>
</dbReference>
<dbReference type="EMBL" id="Z26252">
    <property type="protein sequence ID" value="CAA81211.1"/>
    <property type="molecule type" value="mRNA"/>
</dbReference>
<keyword evidence="9 12" id="KW-0560">Oxidoreductase</keyword>
<evidence type="ECO:0000256" key="12">
    <source>
        <dbReference type="HAMAP-Rule" id="MF_03212"/>
    </source>
</evidence>
<dbReference type="HAMAP" id="MF_03212">
    <property type="entry name" value="NCPR"/>
    <property type="match status" value="1"/>
</dbReference>
<feature type="domain" description="Flavodoxin-like" evidence="14">
    <location>
        <begin position="83"/>
        <end position="234"/>
    </location>
</feature>
<dbReference type="GO" id="GO:0005789">
    <property type="term" value="C:endoplasmic reticulum membrane"/>
    <property type="evidence" value="ECO:0007669"/>
    <property type="project" value="UniProtKB-SubCell"/>
</dbReference>
<dbReference type="InterPro" id="IPR001709">
    <property type="entry name" value="Flavoprot_Pyr_Nucl_cyt_Rdtase"/>
</dbReference>
<dbReference type="InterPro" id="IPR017938">
    <property type="entry name" value="Riboflavin_synthase-like_b-brl"/>
</dbReference>
<proteinExistence type="evidence at transcript level"/>
<dbReference type="InterPro" id="IPR023173">
    <property type="entry name" value="NADPH_Cyt_P450_Rdtase_alpha"/>
</dbReference>
<evidence type="ECO:0000256" key="1">
    <source>
        <dbReference type="ARBA" id="ARBA00004131"/>
    </source>
</evidence>
<keyword evidence="3 12" id="KW-0288">FMN</keyword>
<feature type="binding site" evidence="12">
    <location>
        <begin position="612"/>
        <end position="613"/>
    </location>
    <ligand>
        <name>NADP(+)</name>
        <dbReference type="ChEBI" id="CHEBI:58349"/>
    </ligand>
</feature>
<feature type="binding site" evidence="12">
    <location>
        <begin position="183"/>
        <end position="192"/>
    </location>
    <ligand>
        <name>FMN</name>
        <dbReference type="ChEBI" id="CHEBI:58210"/>
    </ligand>
</feature>
<organism evidence="16">
    <name type="scientific">Vicia sativa</name>
    <name type="common">Spring vetch</name>
    <name type="synonym">Tare</name>
    <dbReference type="NCBI Taxonomy" id="3908"/>
    <lineage>
        <taxon>Eukaryota</taxon>
        <taxon>Viridiplantae</taxon>
        <taxon>Streptophyta</taxon>
        <taxon>Embryophyta</taxon>
        <taxon>Tracheophyta</taxon>
        <taxon>Spermatophyta</taxon>
        <taxon>Magnoliopsida</taxon>
        <taxon>eudicotyledons</taxon>
        <taxon>Gunneridae</taxon>
        <taxon>Pentapetalae</taxon>
        <taxon>rosids</taxon>
        <taxon>fabids</taxon>
        <taxon>Fabales</taxon>
        <taxon>Fabaceae</taxon>
        <taxon>Papilionoideae</taxon>
        <taxon>50 kb inversion clade</taxon>
        <taxon>NPAAA clade</taxon>
        <taxon>Hologalegina</taxon>
        <taxon>IRL clade</taxon>
        <taxon>Fabeae</taxon>
        <taxon>Vicia</taxon>
    </lineage>
</organism>
<evidence type="ECO:0000256" key="7">
    <source>
        <dbReference type="ARBA" id="ARBA00022857"/>
    </source>
</evidence>
<dbReference type="PIRSF" id="PIRSF000208">
    <property type="entry name" value="P450R"/>
    <property type="match status" value="1"/>
</dbReference>
<dbReference type="FunFam" id="3.40.50.80:FF:000001">
    <property type="entry name" value="NADPH--cytochrome P450 reductase 1"/>
    <property type="match status" value="1"/>
</dbReference>
<feature type="binding site" evidence="12">
    <location>
        <position position="692"/>
    </location>
    <ligand>
        <name>FAD</name>
        <dbReference type="ChEBI" id="CHEBI:57692"/>
    </ligand>
</feature>
<dbReference type="Pfam" id="PF00667">
    <property type="entry name" value="FAD_binding_1"/>
    <property type="match status" value="1"/>
</dbReference>
<dbReference type="SUPFAM" id="SSF52343">
    <property type="entry name" value="Ferredoxin reductase-like, C-terminal NADP-linked domain"/>
    <property type="match status" value="1"/>
</dbReference>
<dbReference type="AlphaFoldDB" id="Q43235"/>
<dbReference type="PRINTS" id="PR00371">
    <property type="entry name" value="FPNCR"/>
</dbReference>
<evidence type="ECO:0000259" key="14">
    <source>
        <dbReference type="PROSITE" id="PS50902"/>
    </source>
</evidence>
<dbReference type="InterPro" id="IPR017927">
    <property type="entry name" value="FAD-bd_FR_type"/>
</dbReference>
<keyword evidence="2 12" id="KW-0285">Flavoprotein</keyword>
<evidence type="ECO:0000256" key="5">
    <source>
        <dbReference type="ARBA" id="ARBA00022824"/>
    </source>
</evidence>
<evidence type="ECO:0000256" key="8">
    <source>
        <dbReference type="ARBA" id="ARBA00022989"/>
    </source>
</evidence>
<dbReference type="SUPFAM" id="SSF63380">
    <property type="entry name" value="Riboflavin synthase domain-like"/>
    <property type="match status" value="1"/>
</dbReference>
<feature type="transmembrane region" description="Helical" evidence="12">
    <location>
        <begin position="28"/>
        <end position="47"/>
    </location>
</feature>
<feature type="binding site" evidence="12">
    <location>
        <position position="310"/>
    </location>
    <ligand>
        <name>NADP(+)</name>
        <dbReference type="ChEBI" id="CHEBI:58349"/>
    </ligand>
</feature>
<dbReference type="InterPro" id="IPR023208">
    <property type="entry name" value="P450R"/>
</dbReference>
<feature type="binding site" evidence="12">
    <location>
        <begin position="89"/>
        <end position="94"/>
    </location>
    <ligand>
        <name>FMN</name>
        <dbReference type="ChEBI" id="CHEBI:58210"/>
    </ligand>
</feature>
<comment type="caution">
    <text evidence="12">Lacks conserved residue(s) required for the propagation of feature annotation.</text>
</comment>
<keyword evidence="4 12" id="KW-0812">Transmembrane</keyword>
<comment type="cofactor">
    <cofactor evidence="12">
        <name>FAD</name>
        <dbReference type="ChEBI" id="CHEBI:57692"/>
    </cofactor>
    <text evidence="12">Binds 1 FAD per monomer.</text>
</comment>
<feature type="binding site" evidence="12">
    <location>
        <begin position="144"/>
        <end position="147"/>
    </location>
    <ligand>
        <name>FMN</name>
        <dbReference type="ChEBI" id="CHEBI:58210"/>
    </ligand>
</feature>
<feature type="binding site" evidence="12">
    <location>
        <position position="218"/>
    </location>
    <ligand>
        <name>FMN</name>
        <dbReference type="ChEBI" id="CHEBI:58210"/>
    </ligand>
</feature>
<dbReference type="PANTHER" id="PTHR19384:SF111">
    <property type="entry name" value="NADPH--CYTOCHROME P450 REDUCTASE 1"/>
    <property type="match status" value="1"/>
</dbReference>
<comment type="similarity">
    <text evidence="12">Belongs to the NADPH--cytochrome P450 reductase family.</text>
</comment>
<dbReference type="EC" id="1.6.2.4" evidence="12 13"/>
<dbReference type="FunFam" id="1.20.990.10:FF:000003">
    <property type="entry name" value="NADPH--cytochrome P450 reductase"/>
    <property type="match status" value="1"/>
</dbReference>
<evidence type="ECO:0000256" key="13">
    <source>
        <dbReference type="PIRNR" id="PIRNR000208"/>
    </source>
</evidence>
<evidence type="ECO:0000256" key="2">
    <source>
        <dbReference type="ARBA" id="ARBA00022630"/>
    </source>
</evidence>
<evidence type="ECO:0000256" key="9">
    <source>
        <dbReference type="ARBA" id="ARBA00023002"/>
    </source>
</evidence>
<dbReference type="PROSITE" id="PS51384">
    <property type="entry name" value="FAD_FR"/>
    <property type="match status" value="1"/>
</dbReference>